<name>A4S028_OSTLU</name>
<keyword evidence="6" id="KW-1185">Reference proteome</keyword>
<keyword evidence="1" id="KW-0677">Repeat</keyword>
<evidence type="ECO:0000256" key="2">
    <source>
        <dbReference type="ARBA" id="ARBA00022803"/>
    </source>
</evidence>
<dbReference type="EMBL" id="CP000587">
    <property type="protein sequence ID" value="ABO97195.1"/>
    <property type="molecule type" value="Genomic_DNA"/>
</dbReference>
<organism evidence="5 6">
    <name type="scientific">Ostreococcus lucimarinus (strain CCE9901)</name>
    <dbReference type="NCBI Taxonomy" id="436017"/>
    <lineage>
        <taxon>Eukaryota</taxon>
        <taxon>Viridiplantae</taxon>
        <taxon>Chlorophyta</taxon>
        <taxon>Mamiellophyceae</taxon>
        <taxon>Mamiellales</taxon>
        <taxon>Bathycoccaceae</taxon>
        <taxon>Ostreococcus</taxon>
    </lineage>
</organism>
<dbReference type="RefSeq" id="XP_001418902.1">
    <property type="nucleotide sequence ID" value="XM_001418865.1"/>
</dbReference>
<sequence length="365" mass="39694">MTREKALEVLELGSSIADARARRGDGSTEEDGDAAKVIRAKYRALCLRWHPDKNPDDVEKAKMMFTEITCAYHTLTTANFDHERWARTYEIPPLQRLEDVLALALSGMDPFEIEAMLRARGEYRPHVNFGVDVRVPWEAGERPEADFNCGASAYSKTRALGDGSGANETRQMELAWAAKAVAGASDERPWERVGGVGFDASVVAPKKSLSWKASDAVASLSTAEELNDQGMALYAKKKYADALALYVEAARMEPGKIAYQGNTAAAALLYANELRDASPQKAEVLEIAISACESAIAIDESYVRGYVRGGKALLALGDATQNVGKLKRAREMLHKALELDAANSSAKAALKDVEISLQLFDSDSD</sequence>
<dbReference type="HOGENOM" id="CLU_781551_0_0_1"/>
<dbReference type="InterPro" id="IPR019734">
    <property type="entry name" value="TPR_rpt"/>
</dbReference>
<dbReference type="InterPro" id="IPR001623">
    <property type="entry name" value="DnaJ_domain"/>
</dbReference>
<dbReference type="PROSITE" id="PS50076">
    <property type="entry name" value="DNAJ_2"/>
    <property type="match status" value="1"/>
</dbReference>
<dbReference type="OMA" id="PFEIEAM"/>
<dbReference type="CDD" id="cd06257">
    <property type="entry name" value="DnaJ"/>
    <property type="match status" value="1"/>
</dbReference>
<dbReference type="Proteomes" id="UP000001568">
    <property type="component" value="Chromosome 7"/>
</dbReference>
<evidence type="ECO:0000256" key="3">
    <source>
        <dbReference type="PROSITE-ProRule" id="PRU00339"/>
    </source>
</evidence>
<dbReference type="InterPro" id="IPR011990">
    <property type="entry name" value="TPR-like_helical_dom_sf"/>
</dbReference>
<dbReference type="PANTHER" id="PTHR45188">
    <property type="entry name" value="DNAJ PROTEIN P58IPK HOMOLOG"/>
    <property type="match status" value="1"/>
</dbReference>
<keyword evidence="2 3" id="KW-0802">TPR repeat</keyword>
<reference evidence="5 6" key="1">
    <citation type="journal article" date="2007" name="Proc. Natl. Acad. Sci. U.S.A.">
        <title>The tiny eukaryote Ostreococcus provides genomic insights into the paradox of plankton speciation.</title>
        <authorList>
            <person name="Palenik B."/>
            <person name="Grimwood J."/>
            <person name="Aerts A."/>
            <person name="Rouze P."/>
            <person name="Salamov A."/>
            <person name="Putnam N."/>
            <person name="Dupont C."/>
            <person name="Jorgensen R."/>
            <person name="Derelle E."/>
            <person name="Rombauts S."/>
            <person name="Zhou K."/>
            <person name="Otillar R."/>
            <person name="Merchant S.S."/>
            <person name="Podell S."/>
            <person name="Gaasterland T."/>
            <person name="Napoli C."/>
            <person name="Gendler K."/>
            <person name="Manuell A."/>
            <person name="Tai V."/>
            <person name="Vallon O."/>
            <person name="Piganeau G."/>
            <person name="Jancek S."/>
            <person name="Heijde M."/>
            <person name="Jabbari K."/>
            <person name="Bowler C."/>
            <person name="Lohr M."/>
            <person name="Robbens S."/>
            <person name="Werner G."/>
            <person name="Dubchak I."/>
            <person name="Pazour G.J."/>
            <person name="Ren Q."/>
            <person name="Paulsen I."/>
            <person name="Delwiche C."/>
            <person name="Schmutz J."/>
            <person name="Rokhsar D."/>
            <person name="Van de Peer Y."/>
            <person name="Moreau H."/>
            <person name="Grigoriev I.V."/>
        </authorList>
    </citation>
    <scope>NUCLEOTIDE SEQUENCE [LARGE SCALE GENOMIC DNA]</scope>
    <source>
        <strain evidence="5 6">CCE9901</strain>
    </source>
</reference>
<dbReference type="Gene3D" id="1.25.40.10">
    <property type="entry name" value="Tetratricopeptide repeat domain"/>
    <property type="match status" value="1"/>
</dbReference>
<proteinExistence type="predicted"/>
<dbReference type="eggNOG" id="KOG0550">
    <property type="taxonomic scope" value="Eukaryota"/>
</dbReference>
<dbReference type="GeneID" id="5002641"/>
<gene>
    <name evidence="5" type="ORF">OSTLU_32596</name>
</gene>
<evidence type="ECO:0000256" key="1">
    <source>
        <dbReference type="ARBA" id="ARBA00022737"/>
    </source>
</evidence>
<dbReference type="Gramene" id="ABO97195">
    <property type="protein sequence ID" value="ABO97195"/>
    <property type="gene ID" value="OSTLU_32596"/>
</dbReference>
<dbReference type="InterPro" id="IPR036869">
    <property type="entry name" value="J_dom_sf"/>
</dbReference>
<dbReference type="SUPFAM" id="SSF48452">
    <property type="entry name" value="TPR-like"/>
    <property type="match status" value="1"/>
</dbReference>
<dbReference type="Gene3D" id="1.10.287.110">
    <property type="entry name" value="DnaJ domain"/>
    <property type="match status" value="1"/>
</dbReference>
<feature type="repeat" description="TPR" evidence="3">
    <location>
        <begin position="223"/>
        <end position="256"/>
    </location>
</feature>
<dbReference type="OrthoDB" id="550424at2759"/>
<evidence type="ECO:0000259" key="4">
    <source>
        <dbReference type="PROSITE" id="PS50076"/>
    </source>
</evidence>
<dbReference type="SUPFAM" id="SSF46565">
    <property type="entry name" value="Chaperone J-domain"/>
    <property type="match status" value="1"/>
</dbReference>
<evidence type="ECO:0000313" key="6">
    <source>
        <dbReference type="Proteomes" id="UP000001568"/>
    </source>
</evidence>
<dbReference type="SMART" id="SM00028">
    <property type="entry name" value="TPR"/>
    <property type="match status" value="2"/>
</dbReference>
<dbReference type="PROSITE" id="PS50005">
    <property type="entry name" value="TPR"/>
    <property type="match status" value="2"/>
</dbReference>
<dbReference type="KEGG" id="olu:OSTLU_32596"/>
<protein>
    <recommendedName>
        <fullName evidence="4">J domain-containing protein</fullName>
    </recommendedName>
</protein>
<dbReference type="AlphaFoldDB" id="A4S028"/>
<dbReference type="SMART" id="SM00271">
    <property type="entry name" value="DnaJ"/>
    <property type="match status" value="1"/>
</dbReference>
<accession>A4S028</accession>
<feature type="repeat" description="TPR" evidence="3">
    <location>
        <begin position="310"/>
        <end position="343"/>
    </location>
</feature>
<dbReference type="STRING" id="436017.A4S028"/>
<dbReference type="PANTHER" id="PTHR45188:SF2">
    <property type="entry name" value="DNAJ HOMOLOG SUBFAMILY C MEMBER 7"/>
    <property type="match status" value="1"/>
</dbReference>
<evidence type="ECO:0000313" key="5">
    <source>
        <dbReference type="EMBL" id="ABO97195.1"/>
    </source>
</evidence>
<feature type="domain" description="J" evidence="4">
    <location>
        <begin position="5"/>
        <end position="86"/>
    </location>
</feature>
<dbReference type="Pfam" id="PF00226">
    <property type="entry name" value="DnaJ"/>
    <property type="match status" value="1"/>
</dbReference>